<dbReference type="GO" id="GO:0008176">
    <property type="term" value="F:tRNA (guanine(46)-N7)-methyltransferase activity"/>
    <property type="evidence" value="ECO:0007669"/>
    <property type="project" value="UniProtKB-UniRule"/>
</dbReference>
<evidence type="ECO:0000256" key="3">
    <source>
        <dbReference type="ARBA" id="ARBA00022603"/>
    </source>
</evidence>
<evidence type="ECO:0000256" key="1">
    <source>
        <dbReference type="ARBA" id="ARBA00000142"/>
    </source>
</evidence>
<keyword evidence="11" id="KW-1185">Reference proteome</keyword>
<feature type="binding site" evidence="7">
    <location>
        <position position="109"/>
    </location>
    <ligand>
        <name>S-adenosyl-L-methionine</name>
        <dbReference type="ChEBI" id="CHEBI:59789"/>
    </ligand>
</feature>
<evidence type="ECO:0000313" key="9">
    <source>
        <dbReference type="EMBL" id="MBR0563327.1"/>
    </source>
</evidence>
<name>A0A8J7VUT2_9GAMM</name>
<dbReference type="InterPro" id="IPR029063">
    <property type="entry name" value="SAM-dependent_MTases_sf"/>
</dbReference>
<keyword evidence="4 7" id="KW-0808">Transferase</keyword>
<evidence type="ECO:0000256" key="7">
    <source>
        <dbReference type="HAMAP-Rule" id="MF_01057"/>
    </source>
</evidence>
<dbReference type="PROSITE" id="PS51625">
    <property type="entry name" value="SAM_MT_TRMB"/>
    <property type="match status" value="1"/>
</dbReference>
<dbReference type="PANTHER" id="PTHR23417:SF14">
    <property type="entry name" value="PENTACOTRIPEPTIDE-REPEAT REGION OF PRORP DOMAIN-CONTAINING PROTEIN"/>
    <property type="match status" value="1"/>
</dbReference>
<dbReference type="PANTHER" id="PTHR23417">
    <property type="entry name" value="3-DEOXY-D-MANNO-OCTULOSONIC-ACID TRANSFERASE/TRNA GUANINE-N 7 - -METHYLTRANSFERASE"/>
    <property type="match status" value="1"/>
</dbReference>
<dbReference type="UniPathway" id="UPA00989"/>
<dbReference type="HAMAP" id="MF_01057">
    <property type="entry name" value="tRNA_methyltr_TrmB"/>
    <property type="match status" value="1"/>
</dbReference>
<dbReference type="Pfam" id="PF02390">
    <property type="entry name" value="Methyltransf_4"/>
    <property type="match status" value="1"/>
</dbReference>
<keyword evidence="5 7" id="KW-0949">S-adenosyl-L-methionine</keyword>
<comment type="catalytic activity">
    <reaction evidence="1 7">
        <text>guanosine(46) in tRNA + S-adenosyl-L-methionine = N(7)-methylguanosine(46) in tRNA + S-adenosyl-L-homocysteine</text>
        <dbReference type="Rhea" id="RHEA:42708"/>
        <dbReference type="Rhea" id="RHEA-COMP:10188"/>
        <dbReference type="Rhea" id="RHEA-COMP:10189"/>
        <dbReference type="ChEBI" id="CHEBI:57856"/>
        <dbReference type="ChEBI" id="CHEBI:59789"/>
        <dbReference type="ChEBI" id="CHEBI:74269"/>
        <dbReference type="ChEBI" id="CHEBI:74480"/>
        <dbReference type="EC" id="2.1.1.33"/>
    </reaction>
</comment>
<evidence type="ECO:0000256" key="8">
    <source>
        <dbReference type="SAM" id="MobiDB-lite"/>
    </source>
</evidence>
<evidence type="ECO:0000256" key="5">
    <source>
        <dbReference type="ARBA" id="ARBA00022691"/>
    </source>
</evidence>
<feature type="binding site" evidence="7">
    <location>
        <position position="163"/>
    </location>
    <ligand>
        <name>substrate</name>
    </ligand>
</feature>
<evidence type="ECO:0000256" key="6">
    <source>
        <dbReference type="ARBA" id="ARBA00022694"/>
    </source>
</evidence>
<feature type="region of interest" description="Disordered" evidence="8">
    <location>
        <begin position="1"/>
        <end position="28"/>
    </location>
</feature>
<reference evidence="9" key="2">
    <citation type="submission" date="2021-04" db="EMBL/GenBank/DDBJ databases">
        <authorList>
            <person name="Karlyshev A.V."/>
        </authorList>
    </citation>
    <scope>NUCLEOTIDE SEQUENCE</scope>
    <source>
        <strain evidence="9">LMG 29479</strain>
    </source>
</reference>
<dbReference type="SUPFAM" id="SSF53335">
    <property type="entry name" value="S-adenosyl-L-methionine-dependent methyltransferases"/>
    <property type="match status" value="1"/>
</dbReference>
<organism evidence="9">
    <name type="scientific">Coralloluteibacterium stylophorae</name>
    <dbReference type="NCBI Taxonomy" id="1776034"/>
    <lineage>
        <taxon>Bacteria</taxon>
        <taxon>Pseudomonadati</taxon>
        <taxon>Pseudomonadota</taxon>
        <taxon>Gammaproteobacteria</taxon>
        <taxon>Lysobacterales</taxon>
        <taxon>Lysobacteraceae</taxon>
        <taxon>Coralloluteibacterium</taxon>
    </lineage>
</organism>
<comment type="caution">
    <text evidence="9">The sequence shown here is derived from an EMBL/GenBank/DDBJ whole genome shotgun (WGS) entry which is preliminary data.</text>
</comment>
<evidence type="ECO:0000313" key="11">
    <source>
        <dbReference type="Proteomes" id="UP000675747"/>
    </source>
</evidence>
<evidence type="ECO:0000256" key="2">
    <source>
        <dbReference type="ARBA" id="ARBA00003015"/>
    </source>
</evidence>
<proteinExistence type="inferred from homology"/>
<reference evidence="10 11" key="1">
    <citation type="journal article" date="2021" name="Microbiol. Resour. Announc.">
        <title>Draft Genome Sequence of Coralloluteibacterium stylophorae LMG 29479T.</title>
        <authorList>
            <person name="Karlyshev A.V."/>
            <person name="Kudryashova E.B."/>
            <person name="Ariskina E.V."/>
            <person name="Conroy A.P."/>
            <person name="Abidueva E.Y."/>
        </authorList>
    </citation>
    <scope>NUCLEOTIDE SEQUENCE [LARGE SCALE GENOMIC DNA]</scope>
    <source>
        <strain evidence="10 11">LMG 29479</strain>
    </source>
</reference>
<comment type="pathway">
    <text evidence="7">tRNA modification; N(7)-methylguanine-tRNA biosynthesis.</text>
</comment>
<keyword evidence="6 7" id="KW-0819">tRNA processing</keyword>
<dbReference type="EMBL" id="JAGQFT020000010">
    <property type="protein sequence ID" value="MBS7458355.1"/>
    <property type="molecule type" value="Genomic_DNA"/>
</dbReference>
<feature type="binding site" evidence="7">
    <location>
        <position position="159"/>
    </location>
    <ligand>
        <name>S-adenosyl-L-methionine</name>
        <dbReference type="ChEBI" id="CHEBI:59789"/>
    </ligand>
</feature>
<dbReference type="InterPro" id="IPR003358">
    <property type="entry name" value="tRNA_(Gua-N-7)_MeTrfase_Trmb"/>
</dbReference>
<keyword evidence="3 7" id="KW-0489">Methyltransferase</keyword>
<feature type="binding site" evidence="7">
    <location>
        <position position="84"/>
    </location>
    <ligand>
        <name>S-adenosyl-L-methionine</name>
        <dbReference type="ChEBI" id="CHEBI:59789"/>
    </ligand>
</feature>
<dbReference type="InterPro" id="IPR055361">
    <property type="entry name" value="tRNA_methyltr_TrmB_bact"/>
</dbReference>
<feature type="compositionally biased region" description="Acidic residues" evidence="8">
    <location>
        <begin position="1"/>
        <end position="11"/>
    </location>
</feature>
<comment type="function">
    <text evidence="2 7">Catalyzes the formation of N(7)-methylguanine at position 46 (m7G46) in tRNA.</text>
</comment>
<dbReference type="NCBIfam" id="TIGR00091">
    <property type="entry name" value="tRNA (guanosine(46)-N7)-methyltransferase TrmB"/>
    <property type="match status" value="1"/>
</dbReference>
<feature type="binding site" evidence="7">
    <location>
        <position position="195"/>
    </location>
    <ligand>
        <name>substrate</name>
    </ligand>
</feature>
<dbReference type="RefSeq" id="WP_211927241.1">
    <property type="nucleotide sequence ID" value="NZ_JAGQFT020000010.1"/>
</dbReference>
<protein>
    <recommendedName>
        <fullName evidence="7">tRNA (guanine-N(7)-)-methyltransferase</fullName>
        <ecNumber evidence="7">2.1.1.33</ecNumber>
    </recommendedName>
    <alternativeName>
        <fullName evidence="7">tRNA (guanine(46)-N(7))-methyltransferase</fullName>
    </alternativeName>
    <alternativeName>
        <fullName evidence="7">tRNA(m7G46)-methyltransferase</fullName>
    </alternativeName>
</protein>
<comment type="caution">
    <text evidence="7">Lacks conserved residue(s) required for the propagation of feature annotation.</text>
</comment>
<dbReference type="AlphaFoldDB" id="A0A8J7VUT2"/>
<dbReference type="EMBL" id="JAGQFT010000120">
    <property type="protein sequence ID" value="MBR0563327.1"/>
    <property type="molecule type" value="Genomic_DNA"/>
</dbReference>
<feature type="binding site" evidence="7">
    <location>
        <begin position="232"/>
        <end position="235"/>
    </location>
    <ligand>
        <name>substrate</name>
    </ligand>
</feature>
<dbReference type="Proteomes" id="UP000675747">
    <property type="component" value="Unassembled WGS sequence"/>
</dbReference>
<dbReference type="GO" id="GO:0043527">
    <property type="term" value="C:tRNA methyltransferase complex"/>
    <property type="evidence" value="ECO:0007669"/>
    <property type="project" value="TreeGrafter"/>
</dbReference>
<comment type="similarity">
    <text evidence="7">Belongs to the class I-like SAM-binding methyltransferase superfamily. TrmB family.</text>
</comment>
<feature type="binding site" evidence="7">
    <location>
        <position position="136"/>
    </location>
    <ligand>
        <name>S-adenosyl-L-methionine</name>
        <dbReference type="ChEBI" id="CHEBI:59789"/>
    </ligand>
</feature>
<gene>
    <name evidence="7 9" type="primary">trmB</name>
    <name evidence="10" type="ORF">KB893_014545</name>
    <name evidence="9" type="ORF">KB893_12505</name>
</gene>
<evidence type="ECO:0000313" key="10">
    <source>
        <dbReference type="EMBL" id="MBS7458355.1"/>
    </source>
</evidence>
<sequence length="253" mass="28386">MVDDASDDASCDEGTGARPGAARKPFTVHPGRREVRSFVLRQGRLTPAQDKAMQAEWPRRGLEFAGAPRDFDAVFGRRAPRVLEIGFGNGEALLWSARRDPARDYIGIEVHAPGVGRLLHGLAAEDVPNARVYCHDAVEVLRADIADAALDEVRIWFPDPWHKKRHHKRRLIQPPFVALLADKIAVGGRLHLATDWQDYAEHMNEAVASEPRFVNRAGPGGWVERPEWRPQTHFETRGLGLGHGIRDLVFDRR</sequence>
<dbReference type="EC" id="2.1.1.33" evidence="7"/>
<evidence type="ECO:0000256" key="4">
    <source>
        <dbReference type="ARBA" id="ARBA00022679"/>
    </source>
</evidence>
<dbReference type="Gene3D" id="3.40.50.150">
    <property type="entry name" value="Vaccinia Virus protein VP39"/>
    <property type="match status" value="1"/>
</dbReference>
<accession>A0A8J7VUT2</accession>